<dbReference type="OrthoDB" id="3029913at2759"/>
<evidence type="ECO:0000313" key="2">
    <source>
        <dbReference type="EMBL" id="RSL66093.1"/>
    </source>
</evidence>
<reference evidence="2 3" key="1">
    <citation type="submission" date="2017-06" db="EMBL/GenBank/DDBJ databases">
        <title>Comparative genomic analysis of Ambrosia Fusariam Clade fungi.</title>
        <authorList>
            <person name="Stajich J.E."/>
            <person name="Carrillo J."/>
            <person name="Kijimoto T."/>
            <person name="Eskalen A."/>
            <person name="O'Donnell K."/>
            <person name="Kasson M."/>
        </authorList>
    </citation>
    <scope>NUCLEOTIDE SEQUENCE [LARGE SCALE GENOMIC DNA]</scope>
    <source>
        <strain evidence="2 3">NRRL62584</strain>
    </source>
</reference>
<feature type="region of interest" description="Disordered" evidence="1">
    <location>
        <begin position="9"/>
        <end position="40"/>
    </location>
</feature>
<comment type="caution">
    <text evidence="2">The sequence shown here is derived from an EMBL/GenBank/DDBJ whole genome shotgun (WGS) entry which is preliminary data.</text>
</comment>
<feature type="compositionally biased region" description="Polar residues" evidence="1">
    <location>
        <begin position="20"/>
        <end position="39"/>
    </location>
</feature>
<keyword evidence="3" id="KW-1185">Reference proteome</keyword>
<sequence>MYGPRLQIHPHISPYDFEADTSSQKQHQVLHQPESSNKLPYSATPKHVNCCVCYEPGDTSNLIYGTETPTDVIFNISAEESSGLPANSGIYPSKVTDGSRGVLEIPGTGNQPILPTVEDLNPSKWWSYSPKLATSSLYSFIPEALPNEGDHVPIETEKLVILIIKITPRFKGLTPPQTTAFKTSFILRGVTFLLPKSDPSADERVVPSRNARFDLMWQPSSPGGHTSVRTTQPTIRPAIIATFEEDEINFDLKDQTLTLVFILSRLPPLGAQARLVVTQQGIDKPFKRTLELPSDPDHGPDGRGYRYSFKTEIPFNGFKYFIPQEMRLAIVDPDIGRILGPDSAPFVFPQVPRREELRGSCSFYWGHDRHVSVIWSPLNPVHVTVTRKFAFISRLQGSSKPDTLYVVSEDKEGIVRVWEPELKHYGSESLGLTIKVTITIEHSRIQGTVAEWVAELTTMPTVDENKMSVTTSLKAPGPAPPRDNRRLAGIQWCASEGTANEEAGPNIPESKPDLTGAGALAVVQMHQNRRFAIIWIGNDGSVNLWSRNDEGMGPENRDYGIIAPPGSASTLGGGCLAACGEVSIKEPLPRRNPVIWWLGPRGEIFGRRVILETGQWIDVGEGASAPAGSVDISPSLTRPAQMATAWMYDSRKEDEAAYLFWVKSNGDIMGTCSYTPTRQTDPRVSKTAVAYRNVGAAPGTSLTAFIGNGTSPMDARPYLLWVSADGSLCLGSARDFNWMFYGSSWEPIIKISEPGCANPLSDLCLLGHSSSIAAAVVWVNNDRKLQLAWTKSIAGPWGRNEWPPWGWKELEL</sequence>
<organism evidence="2 3">
    <name type="scientific">Fusarium duplospermum</name>
    <dbReference type="NCBI Taxonomy" id="1325734"/>
    <lineage>
        <taxon>Eukaryota</taxon>
        <taxon>Fungi</taxon>
        <taxon>Dikarya</taxon>
        <taxon>Ascomycota</taxon>
        <taxon>Pezizomycotina</taxon>
        <taxon>Sordariomycetes</taxon>
        <taxon>Hypocreomycetidae</taxon>
        <taxon>Hypocreales</taxon>
        <taxon>Nectriaceae</taxon>
        <taxon>Fusarium</taxon>
        <taxon>Fusarium solani species complex</taxon>
    </lineage>
</organism>
<evidence type="ECO:0000313" key="3">
    <source>
        <dbReference type="Proteomes" id="UP000288168"/>
    </source>
</evidence>
<dbReference type="Proteomes" id="UP000288168">
    <property type="component" value="Unassembled WGS sequence"/>
</dbReference>
<protein>
    <submittedName>
        <fullName evidence="2">Uncharacterized protein</fullName>
    </submittedName>
</protein>
<name>A0A428QL96_9HYPO</name>
<proteinExistence type="predicted"/>
<dbReference type="AlphaFoldDB" id="A0A428QL96"/>
<gene>
    <name evidence="2" type="ORF">CEP54_003913</name>
</gene>
<dbReference type="EMBL" id="NKCI01000026">
    <property type="protein sequence ID" value="RSL66093.1"/>
    <property type="molecule type" value="Genomic_DNA"/>
</dbReference>
<evidence type="ECO:0000256" key="1">
    <source>
        <dbReference type="SAM" id="MobiDB-lite"/>
    </source>
</evidence>
<accession>A0A428QL96</accession>